<sequence length="88" mass="9720">RWIPGHEDIPESDRVDSKAKKAAEGNQNDTGTKTGILAAAIPTSKAAIRQEIKKRIKNKNISEFRNTSTRYTKIAAINPTVPSAKFRT</sequence>
<evidence type="ECO:0000313" key="3">
    <source>
        <dbReference type="EMBL" id="KJA19985.1"/>
    </source>
</evidence>
<gene>
    <name evidence="3" type="ORF">HYPSUDRAFT_125339</name>
</gene>
<keyword evidence="4" id="KW-1185">Reference proteome</keyword>
<evidence type="ECO:0000313" key="4">
    <source>
        <dbReference type="Proteomes" id="UP000054270"/>
    </source>
</evidence>
<feature type="non-terminal residue" evidence="3">
    <location>
        <position position="88"/>
    </location>
</feature>
<dbReference type="OrthoDB" id="3265515at2759"/>
<dbReference type="GO" id="GO:0004523">
    <property type="term" value="F:RNA-DNA hybrid ribonuclease activity"/>
    <property type="evidence" value="ECO:0007669"/>
    <property type="project" value="InterPro"/>
</dbReference>
<protein>
    <recommendedName>
        <fullName evidence="2">RNase H type-1 domain-containing protein</fullName>
    </recommendedName>
</protein>
<feature type="region of interest" description="Disordered" evidence="1">
    <location>
        <begin position="1"/>
        <end position="32"/>
    </location>
</feature>
<name>A0A0D2PIZ9_HYPSF</name>
<dbReference type="GO" id="GO:0003676">
    <property type="term" value="F:nucleic acid binding"/>
    <property type="evidence" value="ECO:0007669"/>
    <property type="project" value="InterPro"/>
</dbReference>
<dbReference type="Proteomes" id="UP000054270">
    <property type="component" value="Unassembled WGS sequence"/>
</dbReference>
<feature type="domain" description="RNase H type-1" evidence="2">
    <location>
        <begin position="1"/>
        <end position="24"/>
    </location>
</feature>
<evidence type="ECO:0000259" key="2">
    <source>
        <dbReference type="PROSITE" id="PS50879"/>
    </source>
</evidence>
<evidence type="ECO:0000256" key="1">
    <source>
        <dbReference type="SAM" id="MobiDB-lite"/>
    </source>
</evidence>
<feature type="non-terminal residue" evidence="3">
    <location>
        <position position="1"/>
    </location>
</feature>
<proteinExistence type="predicted"/>
<dbReference type="PROSITE" id="PS50879">
    <property type="entry name" value="RNASE_H_1"/>
    <property type="match status" value="1"/>
</dbReference>
<accession>A0A0D2PIZ9</accession>
<reference evidence="4" key="1">
    <citation type="submission" date="2014-04" db="EMBL/GenBank/DDBJ databases">
        <title>Evolutionary Origins and Diversification of the Mycorrhizal Mutualists.</title>
        <authorList>
            <consortium name="DOE Joint Genome Institute"/>
            <consortium name="Mycorrhizal Genomics Consortium"/>
            <person name="Kohler A."/>
            <person name="Kuo A."/>
            <person name="Nagy L.G."/>
            <person name="Floudas D."/>
            <person name="Copeland A."/>
            <person name="Barry K.W."/>
            <person name="Cichocki N."/>
            <person name="Veneault-Fourrey C."/>
            <person name="LaButti K."/>
            <person name="Lindquist E.A."/>
            <person name="Lipzen A."/>
            <person name="Lundell T."/>
            <person name="Morin E."/>
            <person name="Murat C."/>
            <person name="Riley R."/>
            <person name="Ohm R."/>
            <person name="Sun H."/>
            <person name="Tunlid A."/>
            <person name="Henrissat B."/>
            <person name="Grigoriev I.V."/>
            <person name="Hibbett D.S."/>
            <person name="Martin F."/>
        </authorList>
    </citation>
    <scope>NUCLEOTIDE SEQUENCE [LARGE SCALE GENOMIC DNA]</scope>
    <source>
        <strain evidence="4">FD-334 SS-4</strain>
    </source>
</reference>
<dbReference type="AlphaFoldDB" id="A0A0D2PIZ9"/>
<dbReference type="EMBL" id="KN817572">
    <property type="protein sequence ID" value="KJA19985.1"/>
    <property type="molecule type" value="Genomic_DNA"/>
</dbReference>
<dbReference type="InterPro" id="IPR002156">
    <property type="entry name" value="RNaseH_domain"/>
</dbReference>
<feature type="compositionally biased region" description="Basic and acidic residues" evidence="1">
    <location>
        <begin position="1"/>
        <end position="23"/>
    </location>
</feature>
<organism evidence="3 4">
    <name type="scientific">Hypholoma sublateritium (strain FD-334 SS-4)</name>
    <dbReference type="NCBI Taxonomy" id="945553"/>
    <lineage>
        <taxon>Eukaryota</taxon>
        <taxon>Fungi</taxon>
        <taxon>Dikarya</taxon>
        <taxon>Basidiomycota</taxon>
        <taxon>Agaricomycotina</taxon>
        <taxon>Agaricomycetes</taxon>
        <taxon>Agaricomycetidae</taxon>
        <taxon>Agaricales</taxon>
        <taxon>Agaricineae</taxon>
        <taxon>Strophariaceae</taxon>
        <taxon>Hypholoma</taxon>
    </lineage>
</organism>